<gene>
    <name evidence="8" type="ORF">J2Z44_002755</name>
</gene>
<evidence type="ECO:0000259" key="5">
    <source>
        <dbReference type="PROSITE" id="PS50045"/>
    </source>
</evidence>
<feature type="domain" description="PRD" evidence="7">
    <location>
        <begin position="789"/>
        <end position="893"/>
    </location>
</feature>
<keyword evidence="3" id="KW-0067">ATP-binding</keyword>
<dbReference type="EMBL" id="JAGGLL010000021">
    <property type="protein sequence ID" value="MBP2022930.1"/>
    <property type="molecule type" value="Genomic_DNA"/>
</dbReference>
<evidence type="ECO:0000313" key="8">
    <source>
        <dbReference type="EMBL" id="MBP2022930.1"/>
    </source>
</evidence>
<accession>A0ABS4K575</accession>
<dbReference type="Pfam" id="PF00158">
    <property type="entry name" value="Sigma54_activat"/>
    <property type="match status" value="1"/>
</dbReference>
<evidence type="ECO:0000256" key="3">
    <source>
        <dbReference type="ARBA" id="ARBA00022840"/>
    </source>
</evidence>
<dbReference type="PANTHER" id="PTHR32071">
    <property type="entry name" value="TRANSCRIPTIONAL REGULATORY PROTEIN"/>
    <property type="match status" value="1"/>
</dbReference>
<dbReference type="InterPro" id="IPR036662">
    <property type="entry name" value="PTS_EIIA_man-typ_sf"/>
</dbReference>
<dbReference type="InterPro" id="IPR004701">
    <property type="entry name" value="PTS_EIIA_man-typ"/>
</dbReference>
<dbReference type="SUPFAM" id="SSF46785">
    <property type="entry name" value="Winged helix' DNA-binding domain"/>
    <property type="match status" value="1"/>
</dbReference>
<dbReference type="Proteomes" id="UP001519308">
    <property type="component" value="Unassembled WGS sequence"/>
</dbReference>
<dbReference type="InterPro" id="IPR003593">
    <property type="entry name" value="AAA+_ATPase"/>
</dbReference>
<evidence type="ECO:0000259" key="6">
    <source>
        <dbReference type="PROSITE" id="PS51096"/>
    </source>
</evidence>
<organism evidence="8 9">
    <name type="scientific">Clostridium punense</name>
    <dbReference type="NCBI Taxonomy" id="1054297"/>
    <lineage>
        <taxon>Bacteria</taxon>
        <taxon>Bacillati</taxon>
        <taxon>Bacillota</taxon>
        <taxon>Clostridia</taxon>
        <taxon>Eubacteriales</taxon>
        <taxon>Clostridiaceae</taxon>
        <taxon>Clostridium</taxon>
    </lineage>
</organism>
<keyword evidence="1" id="KW-0808">Transferase</keyword>
<dbReference type="InterPro" id="IPR002078">
    <property type="entry name" value="Sigma_54_int"/>
</dbReference>
<reference evidence="8 9" key="1">
    <citation type="submission" date="2021-03" db="EMBL/GenBank/DDBJ databases">
        <title>Genomic Encyclopedia of Type Strains, Phase IV (KMG-IV): sequencing the most valuable type-strain genomes for metagenomic binning, comparative biology and taxonomic classification.</title>
        <authorList>
            <person name="Goeker M."/>
        </authorList>
    </citation>
    <scope>NUCLEOTIDE SEQUENCE [LARGE SCALE GENOMIC DNA]</scope>
    <source>
        <strain evidence="8 9">DSM 28650</strain>
    </source>
</reference>
<dbReference type="Pfam" id="PF00874">
    <property type="entry name" value="PRD"/>
    <property type="match status" value="2"/>
</dbReference>
<feature type="domain" description="Sigma-54 factor interaction" evidence="5">
    <location>
        <begin position="75"/>
        <end position="309"/>
    </location>
</feature>
<dbReference type="SMART" id="SM00382">
    <property type="entry name" value="AAA"/>
    <property type="match status" value="1"/>
</dbReference>
<sequence>MKRIDAIYEKLKEYEKGATAIEVAEALDLSRANVSSDLNKLCEEGRVSKSSGRPVVFSVSKDQPTERFTFTIDKFSKLNESLFTAVEQAKAAVLYPPKGMNILILGDTGVGKSMFASLIHKYALETKKLQNNAPFVTFNCADYANNPQLLISQLFGTKKGAYTGADSDKQGLIEKADVGVLFLDEVHRLPPEGQEIFFTFMDKGIYRRLGETEQERRATVLIICATTENPESALLRTFTRRIPMVIKIPSLGERSVEERFNLISGFFKEESTRLEREIKVSVNSMRAFLSYDCTNNIGQLKTDIQLACAKAYADFAAGKKGEIKINSSELPIYIREGLYKETEHRQIWNKLIGFNKRYCIFNKNNEGILFQEDNSEDTIYDMIAMRVHELKAKGVKENDFEREIGRDIEDYFAKYIYNVSKRTDISSLENIISPEIISVIKHIMTFSEERLKRVLSQKVYFGLAAHLANAIERVNRSKKIINPQLNRIRSDHSEEFSVALECLNIIERTLDITMPIDEAGFIALFLVYDEKESIKYEEEVKVVVIAHGSNTATSMAEVANKLLGINHVIGINAPLEEKPQQVLQRLKVVIRENNIASDMMILVDMGSLTTFGEELEKEFSIKTRTIPLVSTLHVLEAARKSMLGCSLEQVYKETLNVNSLIEQNISQTQDLNNFEDKMAIITVCTTGEGSARTIKELLEKNLRYDSNLLEIIPFNLVSRESINSRIKAISREKNILCIVSSFDINKQIKHFGLHEIISGAAIEEIQQLIDVEATYMKMGDTLKNQLKAIDGAEVFKDIKTFITEIEEKLNIKMDREVLIGTTLHIGCMIERLKKGDSVIGFQGKEEYIKANPQLYKAVKRACNELNEKYDIYILSDEICYIMSYFKMGNQNSY</sequence>
<dbReference type="Gene3D" id="3.40.50.510">
    <property type="entry name" value="Phosphotransferase system, mannose-type IIA component"/>
    <property type="match status" value="1"/>
</dbReference>
<evidence type="ECO:0000313" key="9">
    <source>
        <dbReference type="Proteomes" id="UP001519308"/>
    </source>
</evidence>
<evidence type="ECO:0000259" key="7">
    <source>
        <dbReference type="PROSITE" id="PS51372"/>
    </source>
</evidence>
<keyword evidence="2" id="KW-0547">Nucleotide-binding</keyword>
<dbReference type="PROSITE" id="PS51096">
    <property type="entry name" value="PTS_EIIA_TYPE_4"/>
    <property type="match status" value="1"/>
</dbReference>
<feature type="domain" description="PTS EIIA type-4" evidence="6">
    <location>
        <begin position="539"/>
        <end position="665"/>
    </location>
</feature>
<dbReference type="PROSITE" id="PS51372">
    <property type="entry name" value="PRD_2"/>
    <property type="match status" value="2"/>
</dbReference>
<dbReference type="SUPFAM" id="SSF52540">
    <property type="entry name" value="P-loop containing nucleoside triphosphate hydrolases"/>
    <property type="match status" value="1"/>
</dbReference>
<dbReference type="PANTHER" id="PTHR32071:SF38">
    <property type="entry name" value="PSP OPERON TRANSCRIPTIONAL ACTIVATOR"/>
    <property type="match status" value="1"/>
</dbReference>
<dbReference type="Gene3D" id="1.10.1790.10">
    <property type="entry name" value="PRD domain"/>
    <property type="match status" value="2"/>
</dbReference>
<dbReference type="Gene3D" id="3.40.50.300">
    <property type="entry name" value="P-loop containing nucleotide triphosphate hydrolases"/>
    <property type="match status" value="1"/>
</dbReference>
<dbReference type="InterPro" id="IPR025662">
    <property type="entry name" value="Sigma_54_int_dom_ATP-bd_1"/>
</dbReference>
<dbReference type="CDD" id="cd00009">
    <property type="entry name" value="AAA"/>
    <property type="match status" value="1"/>
</dbReference>
<evidence type="ECO:0000256" key="2">
    <source>
        <dbReference type="ARBA" id="ARBA00022741"/>
    </source>
</evidence>
<dbReference type="InterPro" id="IPR036634">
    <property type="entry name" value="PRD_sf"/>
</dbReference>
<evidence type="ECO:0000256" key="4">
    <source>
        <dbReference type="ARBA" id="ARBA00023125"/>
    </source>
</evidence>
<dbReference type="RefSeq" id="WP_021285628.1">
    <property type="nucleotide sequence ID" value="NZ_JAGGLL010000021.1"/>
</dbReference>
<dbReference type="PROSITE" id="PS00675">
    <property type="entry name" value="SIGMA54_INTERACT_1"/>
    <property type="match status" value="1"/>
</dbReference>
<dbReference type="InterPro" id="IPR036390">
    <property type="entry name" value="WH_DNA-bd_sf"/>
</dbReference>
<keyword evidence="9" id="KW-1185">Reference proteome</keyword>
<dbReference type="InterPro" id="IPR036388">
    <property type="entry name" value="WH-like_DNA-bd_sf"/>
</dbReference>
<proteinExistence type="predicted"/>
<dbReference type="SUPFAM" id="SSF63520">
    <property type="entry name" value="PTS-regulatory domain, PRD"/>
    <property type="match status" value="2"/>
</dbReference>
<evidence type="ECO:0000256" key="1">
    <source>
        <dbReference type="ARBA" id="ARBA00022679"/>
    </source>
</evidence>
<dbReference type="SUPFAM" id="SSF53062">
    <property type="entry name" value="PTS system fructose IIA component-like"/>
    <property type="match status" value="1"/>
</dbReference>
<dbReference type="InterPro" id="IPR011608">
    <property type="entry name" value="PRD"/>
</dbReference>
<name>A0ABS4K575_9CLOT</name>
<dbReference type="PROSITE" id="PS50045">
    <property type="entry name" value="SIGMA54_INTERACT_4"/>
    <property type="match status" value="1"/>
</dbReference>
<dbReference type="Pfam" id="PF03610">
    <property type="entry name" value="EIIA-man"/>
    <property type="match status" value="1"/>
</dbReference>
<protein>
    <submittedName>
        <fullName evidence="8">Transcriptional regulatory protein LevR/transcriptional regulator with AAA-type ATPase domain</fullName>
    </submittedName>
</protein>
<dbReference type="InterPro" id="IPR027417">
    <property type="entry name" value="P-loop_NTPase"/>
</dbReference>
<comment type="caution">
    <text evidence="8">The sequence shown here is derived from an EMBL/GenBank/DDBJ whole genome shotgun (WGS) entry which is preliminary data.</text>
</comment>
<keyword evidence="4" id="KW-0238">DNA-binding</keyword>
<dbReference type="Gene3D" id="1.10.10.10">
    <property type="entry name" value="Winged helix-like DNA-binding domain superfamily/Winged helix DNA-binding domain"/>
    <property type="match status" value="1"/>
</dbReference>
<feature type="domain" description="PRD" evidence="7">
    <location>
        <begin position="431"/>
        <end position="536"/>
    </location>
</feature>